<reference evidence="2 3" key="1">
    <citation type="submission" date="2018-09" db="EMBL/GenBank/DDBJ databases">
        <title>Phylogeny of the Shewanellaceae, and recommendation for two new genera, Pseudoshewanella and Parashewanella.</title>
        <authorList>
            <person name="Wang G."/>
        </authorList>
    </citation>
    <scope>NUCLEOTIDE SEQUENCE [LARGE SCALE GENOMIC DNA]</scope>
    <source>
        <strain evidence="2 3">KCTC 22492</strain>
    </source>
</reference>
<dbReference type="InterPro" id="IPR011990">
    <property type="entry name" value="TPR-like_helical_dom_sf"/>
</dbReference>
<dbReference type="NCBIfam" id="TIGR00756">
    <property type="entry name" value="PPR"/>
    <property type="match status" value="1"/>
</dbReference>
<keyword evidence="3" id="KW-1185">Reference proteome</keyword>
<evidence type="ECO:0000313" key="3">
    <source>
        <dbReference type="Proteomes" id="UP000273022"/>
    </source>
</evidence>
<dbReference type="InterPro" id="IPR002885">
    <property type="entry name" value="PPR_rpt"/>
</dbReference>
<dbReference type="PANTHER" id="PTHR47447">
    <property type="entry name" value="OS03G0856100 PROTEIN"/>
    <property type="match status" value="1"/>
</dbReference>
<protein>
    <submittedName>
        <fullName evidence="2">Uncharacterized protein</fullName>
    </submittedName>
</protein>
<proteinExistence type="predicted"/>
<dbReference type="Gene3D" id="1.25.40.10">
    <property type="entry name" value="Tetratricopeptide repeat domain"/>
    <property type="match status" value="3"/>
</dbReference>
<dbReference type="PANTHER" id="PTHR47447:SF17">
    <property type="entry name" value="OS12G0638900 PROTEIN"/>
    <property type="match status" value="1"/>
</dbReference>
<name>A0A3A6TMR9_9GAMM</name>
<dbReference type="Pfam" id="PF13812">
    <property type="entry name" value="PPR_3"/>
    <property type="match status" value="3"/>
</dbReference>
<dbReference type="PROSITE" id="PS51375">
    <property type="entry name" value="PPR"/>
    <property type="match status" value="1"/>
</dbReference>
<accession>A0A3A6TMR9</accession>
<keyword evidence="1" id="KW-0677">Repeat</keyword>
<evidence type="ECO:0000313" key="2">
    <source>
        <dbReference type="EMBL" id="RJY12542.1"/>
    </source>
</evidence>
<evidence type="ECO:0000256" key="1">
    <source>
        <dbReference type="ARBA" id="ARBA00022737"/>
    </source>
</evidence>
<dbReference type="Proteomes" id="UP000273022">
    <property type="component" value="Unassembled WGS sequence"/>
</dbReference>
<organism evidence="2 3">
    <name type="scientific">Parashewanella spongiae</name>
    <dbReference type="NCBI Taxonomy" id="342950"/>
    <lineage>
        <taxon>Bacteria</taxon>
        <taxon>Pseudomonadati</taxon>
        <taxon>Pseudomonadota</taxon>
        <taxon>Gammaproteobacteria</taxon>
        <taxon>Alteromonadales</taxon>
        <taxon>Shewanellaceae</taxon>
        <taxon>Parashewanella</taxon>
    </lineage>
</organism>
<dbReference type="OrthoDB" id="6412288at2"/>
<gene>
    <name evidence="2" type="ORF">D5R81_12235</name>
</gene>
<dbReference type="AlphaFoldDB" id="A0A3A6TMR9"/>
<comment type="caution">
    <text evidence="2">The sequence shown here is derived from an EMBL/GenBank/DDBJ whole genome shotgun (WGS) entry which is preliminary data.</text>
</comment>
<sequence>MNRADYTTAELLSPYNFLSKTLQYFPEQAVLYLHSESSIFDGYKILKEYYCKLDAAETKQLHLFFCGGQTSASSKSCEHLEHRETGVHVDTSLSFIDKTKNIIQQLNSNQESAKFVGISLSSLIETCTQLSDLIDIIHTVKKDKIARATQWDIRLIHKLLHKVAVFNDLESSKFDNIFNDIISFTVSTPYRAKTCTLLLKLIELNLNFSNAKSLVLGEFPNDSLMKRWGIEPNVIIYNTFITVCGKTNHFDTAWQLVHGNKRLMVPDSPLQANQVTCLNLLTACAKTGHFGKAKALVLGDDSPDGSLMKQWGIEPDVKIFSAFITVCGKTNHFDAAWQLVYGENRLMAPDSPLQANQVTCLNLLKACAETGHFGKAKALVLGNPPYGSLMKQWGVKPNLKIYNAFITVCGKTNHFVDAWQLVQQMMAPGSLLQANQITCLNLLTACAETGYFNEAKTLVLGNASNCSLIKQWGIEPDVKIYGAFITVCGKTNHFDVAWQLVHGKNRLMAPDLPLQADILTCMNLISACVETRNIEKANALVLGDDSPNGSLMKQWGIEPNEKIFNAFITVCGKTDNFDIAWQLVHGVKRLMAPDLPLQPDRITCLNLLTACAETGNFEKANTLMLGNSPDVSLMKQWGIKPDEGILCAFIKVYTKVDKFEVGKVIVKKIMKEYEISVSHKMHAHLAMFDKTNFANTIDSDIKKGVYRESVGLTDNCLDLHINAIFEKEEHNALLQGVPLEFAELLFSYHYKEKKNKVTTIATGYHGGNTLKHGMIKFLKEQFGLEFVGKETNPGQIVLNDPMN</sequence>
<dbReference type="EMBL" id="QYYH01000073">
    <property type="protein sequence ID" value="RJY12542.1"/>
    <property type="molecule type" value="Genomic_DNA"/>
</dbReference>
<dbReference type="RefSeq" id="WP_121853918.1">
    <property type="nucleotide sequence ID" value="NZ_CP037952.1"/>
</dbReference>